<feature type="transmembrane region" description="Helical" evidence="8">
    <location>
        <begin position="373"/>
        <end position="393"/>
    </location>
</feature>
<evidence type="ECO:0000313" key="11">
    <source>
        <dbReference type="Proteomes" id="UP001280581"/>
    </source>
</evidence>
<reference evidence="10 11" key="1">
    <citation type="submission" date="2021-02" db="EMBL/GenBank/DDBJ databases">
        <title>Genome assembly of Pseudopithomyces chartarum.</title>
        <authorList>
            <person name="Jauregui R."/>
            <person name="Singh J."/>
            <person name="Voisey C."/>
        </authorList>
    </citation>
    <scope>NUCLEOTIDE SEQUENCE [LARGE SCALE GENOMIC DNA]</scope>
    <source>
        <strain evidence="10 11">AGR01</strain>
    </source>
</reference>
<comment type="subcellular location">
    <subcellularLocation>
        <location evidence="1">Membrane</location>
        <topology evidence="1">Multi-pass membrane protein</topology>
    </subcellularLocation>
</comment>
<dbReference type="InterPro" id="IPR036259">
    <property type="entry name" value="MFS_trans_sf"/>
</dbReference>
<feature type="transmembrane region" description="Helical" evidence="8">
    <location>
        <begin position="116"/>
        <end position="134"/>
    </location>
</feature>
<feature type="transmembrane region" description="Helical" evidence="8">
    <location>
        <begin position="207"/>
        <end position="229"/>
    </location>
</feature>
<feature type="transmembrane region" description="Helical" evidence="8">
    <location>
        <begin position="465"/>
        <end position="490"/>
    </location>
</feature>
<dbReference type="FunFam" id="1.20.1250.20:FF:000064">
    <property type="entry name" value="MFS allantoate transporter"/>
    <property type="match status" value="1"/>
</dbReference>
<evidence type="ECO:0000256" key="3">
    <source>
        <dbReference type="ARBA" id="ARBA00022692"/>
    </source>
</evidence>
<dbReference type="GO" id="GO:0016255">
    <property type="term" value="P:attachment of GPI anchor to protein"/>
    <property type="evidence" value="ECO:0007669"/>
    <property type="project" value="InterPro"/>
</dbReference>
<evidence type="ECO:0000259" key="9">
    <source>
        <dbReference type="PROSITE" id="PS50850"/>
    </source>
</evidence>
<dbReference type="PANTHER" id="PTHR43791:SF63">
    <property type="entry name" value="HIGH AFFINITY CYSTEINE TRANSPORTER"/>
    <property type="match status" value="1"/>
</dbReference>
<evidence type="ECO:0000256" key="1">
    <source>
        <dbReference type="ARBA" id="ARBA00004141"/>
    </source>
</evidence>
<feature type="transmembrane region" description="Helical" evidence="8">
    <location>
        <begin position="77"/>
        <end position="104"/>
    </location>
</feature>
<evidence type="ECO:0000256" key="2">
    <source>
        <dbReference type="ARBA" id="ARBA00022448"/>
    </source>
</evidence>
<gene>
    <name evidence="10" type="ORF">GRF29_1g1450113</name>
</gene>
<feature type="compositionally biased region" description="Polar residues" evidence="7">
    <location>
        <begin position="552"/>
        <end position="566"/>
    </location>
</feature>
<feature type="domain" description="Major facilitator superfamily (MFS) profile" evidence="9">
    <location>
        <begin position="77"/>
        <end position="497"/>
    </location>
</feature>
<evidence type="ECO:0000256" key="8">
    <source>
        <dbReference type="SAM" id="Phobius"/>
    </source>
</evidence>
<keyword evidence="11" id="KW-1185">Reference proteome</keyword>
<dbReference type="GO" id="GO:0042765">
    <property type="term" value="C:GPI-anchor transamidase complex"/>
    <property type="evidence" value="ECO:0007669"/>
    <property type="project" value="InterPro"/>
</dbReference>
<keyword evidence="4 8" id="KW-1133">Transmembrane helix</keyword>
<dbReference type="PANTHER" id="PTHR43791">
    <property type="entry name" value="PERMEASE-RELATED"/>
    <property type="match status" value="1"/>
</dbReference>
<evidence type="ECO:0000256" key="7">
    <source>
        <dbReference type="SAM" id="MobiDB-lite"/>
    </source>
</evidence>
<accession>A0AAN6M645</accession>
<dbReference type="Pfam" id="PF07690">
    <property type="entry name" value="MFS_1"/>
    <property type="match status" value="1"/>
</dbReference>
<dbReference type="Pfam" id="PF10510">
    <property type="entry name" value="PIG-S"/>
    <property type="match status" value="1"/>
</dbReference>
<dbReference type="InterPro" id="IPR019540">
    <property type="entry name" value="PtdIno-glycan_biosynth_class_S"/>
</dbReference>
<proteinExistence type="inferred from homology"/>
<evidence type="ECO:0000256" key="5">
    <source>
        <dbReference type="ARBA" id="ARBA00023136"/>
    </source>
</evidence>
<keyword evidence="5 8" id="KW-0472">Membrane</keyword>
<evidence type="ECO:0000256" key="4">
    <source>
        <dbReference type="ARBA" id="ARBA00022989"/>
    </source>
</evidence>
<dbReference type="EMBL" id="WVTA01000001">
    <property type="protein sequence ID" value="KAK3216934.1"/>
    <property type="molecule type" value="Genomic_DNA"/>
</dbReference>
<dbReference type="Proteomes" id="UP001280581">
    <property type="component" value="Unassembled WGS sequence"/>
</dbReference>
<keyword evidence="3 8" id="KW-0812">Transmembrane</keyword>
<comment type="similarity">
    <text evidence="6">Belongs to the major facilitator superfamily. Allantoate permease family.</text>
</comment>
<feature type="transmembrane region" description="Helical" evidence="8">
    <location>
        <begin position="241"/>
        <end position="261"/>
    </location>
</feature>
<comment type="caution">
    <text evidence="10">The sequence shown here is derived from an EMBL/GenBank/DDBJ whole genome shotgun (WGS) entry which is preliminary data.</text>
</comment>
<evidence type="ECO:0000313" key="10">
    <source>
        <dbReference type="EMBL" id="KAK3216934.1"/>
    </source>
</evidence>
<feature type="transmembrane region" description="Helical" evidence="8">
    <location>
        <begin position="310"/>
        <end position="334"/>
    </location>
</feature>
<feature type="transmembrane region" description="Helical" evidence="8">
    <location>
        <begin position="146"/>
        <end position="163"/>
    </location>
</feature>
<feature type="transmembrane region" description="Helical" evidence="8">
    <location>
        <begin position="346"/>
        <end position="366"/>
    </location>
</feature>
<keyword evidence="2" id="KW-0813">Transport</keyword>
<dbReference type="GO" id="GO:0033229">
    <property type="term" value="F:cysteine transmembrane transporter activity"/>
    <property type="evidence" value="ECO:0007669"/>
    <property type="project" value="TreeGrafter"/>
</dbReference>
<dbReference type="PROSITE" id="PS50850">
    <property type="entry name" value="MFS"/>
    <property type="match status" value="1"/>
</dbReference>
<protein>
    <recommendedName>
        <fullName evidence="9">Major facilitator superfamily (MFS) profile domain-containing protein</fullName>
    </recommendedName>
</protein>
<feature type="region of interest" description="Disordered" evidence="7">
    <location>
        <begin position="552"/>
        <end position="578"/>
    </location>
</feature>
<organism evidence="10 11">
    <name type="scientific">Pseudopithomyces chartarum</name>
    <dbReference type="NCBI Taxonomy" id="1892770"/>
    <lineage>
        <taxon>Eukaryota</taxon>
        <taxon>Fungi</taxon>
        <taxon>Dikarya</taxon>
        <taxon>Ascomycota</taxon>
        <taxon>Pezizomycotina</taxon>
        <taxon>Dothideomycetes</taxon>
        <taxon>Pleosporomycetidae</taxon>
        <taxon>Pleosporales</taxon>
        <taxon>Massarineae</taxon>
        <taxon>Didymosphaeriaceae</taxon>
        <taxon>Pseudopithomyces</taxon>
    </lineage>
</organism>
<sequence>MARSVHSGVHPAHDASPDLDVKNDVANVERVLSTDEKGEHINYDRIDNELAKYANAVAIDISPEENKRLKRMIDRRVLPIMVFTYFLQALDKGTMSFASIMGLRKDIPVLAENSKFAWLTTCIYIAVLIVEFPTNWMIQRVPIAKYLGFNIMAWSAVLALHAACRSFPALIAVRTLLGIFEAVCQPTFLIMSSMWYKREEQAQIVTYWYMMNGMQQIVGGLLAYCFSLIKSPPSPLKSWQAIFMTYGILSFFWGIFVIWWLPDSPMRAKCFSEEDKKLMVERVRSNQTGLQNKKFRAYQFKEALTDPQSWCYCLIAICTTLPTSGLGGFANIIINGFKFSVLETQLLAMVLGAVIIITLISATWLVNKTQQNLIVMAIYVIPSFVGTIVLMTVKLHNKATQAGLLISYYIVLSFWAAQTLSMSLLSRNVAGQTKKATVVAMNFIAWCVGNAIGPQVFLSRDAPRYFIAFSTHMGCYVLLVIVIAFLRFNFMLRNKNKSKLQEQVAEANDQNLAHAFDDLTDKENPNFSAETGVPQTLVPRRWNVERSIQSFDDQSNTTRASMSRNPTEAGRQPPPETRQSVWMRRAVVASFWAVVALLGLPVWWKTTAIYRADLPLQDMTAWANAKVCNPVFPLRIAVVDAPLPPHNALNLLRITQHVLDDLNDFPAHRLHLTLVEAPASAPANASQRVTADGAADPYNDAATALYVRLIPVETGSTPRSQLQPYSATLDVYYSPSQMPTTSSTDSPLATYIAQELHQIYNQERAQLAYLLSGAHGAHDTSSKSLSPEIASNIQRQSARAFRYAPTYHLTFSLFTPTSTPSAWDIEASLRQYMYPVLDAFSSISNFTIDTQVQLYASVSPSIRQPEYDTHAKAWTIFKEDLSGFVNAAEWPLSPSIGKGPTINFALYVPEQTQSPLYIQGSKESSWLVPQWGGVMILNPQHNETGSAIVTKEALVPAMQVFSTQLSSLLGLPQTPASLPLRISTLTRVRSTSLLLSASSTLGALAQVYQKMPSIPVPDQVAQSVHLSLTYLHQACDALREGRFQEALNHARIADGEAEKAFFERSMVGQVYFPDEHKVAVYLPLLGPVAVPLVMAALKELKSGITALRRR</sequence>
<dbReference type="SUPFAM" id="SSF103473">
    <property type="entry name" value="MFS general substrate transporter"/>
    <property type="match status" value="1"/>
</dbReference>
<feature type="transmembrane region" description="Helical" evidence="8">
    <location>
        <begin position="169"/>
        <end position="195"/>
    </location>
</feature>
<name>A0AAN6M645_9PLEO</name>
<dbReference type="InterPro" id="IPR011701">
    <property type="entry name" value="MFS"/>
</dbReference>
<dbReference type="AlphaFoldDB" id="A0AAN6M645"/>
<feature type="transmembrane region" description="Helical" evidence="8">
    <location>
        <begin position="586"/>
        <end position="604"/>
    </location>
</feature>
<feature type="transmembrane region" description="Helical" evidence="8">
    <location>
        <begin position="436"/>
        <end position="453"/>
    </location>
</feature>
<feature type="transmembrane region" description="Helical" evidence="8">
    <location>
        <begin position="405"/>
        <end position="424"/>
    </location>
</feature>
<evidence type="ECO:0000256" key="6">
    <source>
        <dbReference type="ARBA" id="ARBA00037968"/>
    </source>
</evidence>
<dbReference type="InterPro" id="IPR020846">
    <property type="entry name" value="MFS_dom"/>
</dbReference>
<dbReference type="Gene3D" id="1.20.1250.20">
    <property type="entry name" value="MFS general substrate transporter like domains"/>
    <property type="match status" value="1"/>
</dbReference>